<protein>
    <submittedName>
        <fullName evidence="1">Uncharacterized protein</fullName>
    </submittedName>
</protein>
<gene>
    <name evidence="1" type="ORF">MPEBLZ_03596</name>
</gene>
<reference evidence="1 2" key="1">
    <citation type="submission" date="2015-09" db="EMBL/GenBank/DDBJ databases">
        <title>A metagenomics-based metabolic model of nitrate-dependent anaerobic oxidation of methane by Methanoperedens-like archaea.</title>
        <authorList>
            <person name="Arshad A."/>
            <person name="Speth D.R."/>
            <person name="De Graaf R.M."/>
            <person name="Op Den Camp H.J."/>
            <person name="Jetten M.S."/>
            <person name="Welte C.U."/>
        </authorList>
    </citation>
    <scope>NUCLEOTIDE SEQUENCE [LARGE SCALE GENOMIC DNA]</scope>
</reference>
<proteinExistence type="predicted"/>
<evidence type="ECO:0000313" key="2">
    <source>
        <dbReference type="Proteomes" id="UP000050360"/>
    </source>
</evidence>
<evidence type="ECO:0000313" key="1">
    <source>
        <dbReference type="EMBL" id="KPQ41837.1"/>
    </source>
</evidence>
<dbReference type="Proteomes" id="UP000050360">
    <property type="component" value="Unassembled WGS sequence"/>
</dbReference>
<organism evidence="1 2">
    <name type="scientific">Candidatus Methanoperedens nitratireducens</name>
    <dbReference type="NCBI Taxonomy" id="1392998"/>
    <lineage>
        <taxon>Archaea</taxon>
        <taxon>Methanobacteriati</taxon>
        <taxon>Methanobacteriota</taxon>
        <taxon>Stenosarchaea group</taxon>
        <taxon>Methanomicrobia</taxon>
        <taxon>Methanosarcinales</taxon>
        <taxon>ANME-2 cluster</taxon>
        <taxon>Candidatus Methanoperedentaceae</taxon>
        <taxon>Candidatus Methanoperedens</taxon>
    </lineage>
</organism>
<comment type="caution">
    <text evidence="1">The sequence shown here is derived from an EMBL/GenBank/DDBJ whole genome shotgun (WGS) entry which is preliminary data.</text>
</comment>
<name>A0A0P8DW78_9EURY</name>
<dbReference type="EMBL" id="LKCM01000293">
    <property type="protein sequence ID" value="KPQ41837.1"/>
    <property type="molecule type" value="Genomic_DNA"/>
</dbReference>
<accession>A0A0P8DW78</accession>
<dbReference type="AlphaFoldDB" id="A0A0P8DW78"/>
<sequence length="58" mass="7024">MTKTKLQKTSDRQYPYIYFDKLLIEIGFRWKKGEPLDIEYDLENKRIVVTQTNKGKEL</sequence>